<evidence type="ECO:0000313" key="3">
    <source>
        <dbReference type="Proteomes" id="UP001174934"/>
    </source>
</evidence>
<dbReference type="AlphaFoldDB" id="A0AA39XKL6"/>
<evidence type="ECO:0000256" key="1">
    <source>
        <dbReference type="SAM" id="MobiDB-lite"/>
    </source>
</evidence>
<accession>A0AA39XKL6</accession>
<name>A0AA39XKL6_9PEZI</name>
<dbReference type="EMBL" id="JAULSR010000001">
    <property type="protein sequence ID" value="KAK0635731.1"/>
    <property type="molecule type" value="Genomic_DNA"/>
</dbReference>
<feature type="region of interest" description="Disordered" evidence="1">
    <location>
        <begin position="14"/>
        <end position="35"/>
    </location>
</feature>
<comment type="caution">
    <text evidence="2">The sequence shown here is derived from an EMBL/GenBank/DDBJ whole genome shotgun (WGS) entry which is preliminary data.</text>
</comment>
<reference evidence="2" key="1">
    <citation type="submission" date="2023-06" db="EMBL/GenBank/DDBJ databases">
        <title>Genome-scale phylogeny and comparative genomics of the fungal order Sordariales.</title>
        <authorList>
            <consortium name="Lawrence Berkeley National Laboratory"/>
            <person name="Hensen N."/>
            <person name="Bonometti L."/>
            <person name="Westerberg I."/>
            <person name="Brannstrom I.O."/>
            <person name="Guillou S."/>
            <person name="Cros-Aarteil S."/>
            <person name="Calhoun S."/>
            <person name="Haridas S."/>
            <person name="Kuo A."/>
            <person name="Mondo S."/>
            <person name="Pangilinan J."/>
            <person name="Riley R."/>
            <person name="LaButti K."/>
            <person name="Andreopoulos B."/>
            <person name="Lipzen A."/>
            <person name="Chen C."/>
            <person name="Yanf M."/>
            <person name="Daum C."/>
            <person name="Ng V."/>
            <person name="Clum A."/>
            <person name="Steindorff A."/>
            <person name="Ohm R."/>
            <person name="Martin F."/>
            <person name="Silar P."/>
            <person name="Natvig D."/>
            <person name="Lalanne C."/>
            <person name="Gautier V."/>
            <person name="Ament-velasquez S.L."/>
            <person name="Kruys A."/>
            <person name="Hutchinson M.I."/>
            <person name="Powell A.J."/>
            <person name="Barry K."/>
            <person name="Miller A.N."/>
            <person name="Grigoriev I.V."/>
            <person name="Debuchy R."/>
            <person name="Gladieux P."/>
            <person name="Thoren M.H."/>
            <person name="Johannesson H."/>
        </authorList>
    </citation>
    <scope>NUCLEOTIDE SEQUENCE</scope>
    <source>
        <strain evidence="2">SMH3391-2</strain>
    </source>
</reference>
<keyword evidence="3" id="KW-1185">Reference proteome</keyword>
<evidence type="ECO:0000313" key="2">
    <source>
        <dbReference type="EMBL" id="KAK0635731.1"/>
    </source>
</evidence>
<organism evidence="2 3">
    <name type="scientific">Bombardia bombarda</name>
    <dbReference type="NCBI Taxonomy" id="252184"/>
    <lineage>
        <taxon>Eukaryota</taxon>
        <taxon>Fungi</taxon>
        <taxon>Dikarya</taxon>
        <taxon>Ascomycota</taxon>
        <taxon>Pezizomycotina</taxon>
        <taxon>Sordariomycetes</taxon>
        <taxon>Sordariomycetidae</taxon>
        <taxon>Sordariales</taxon>
        <taxon>Lasiosphaeriaceae</taxon>
        <taxon>Bombardia</taxon>
    </lineage>
</organism>
<dbReference type="Proteomes" id="UP001174934">
    <property type="component" value="Unassembled WGS sequence"/>
</dbReference>
<sequence>MTSYRRLSTIPFPTSASSSTFQRPTRPTLTVSSPCSTSTISPTEFGSKLVHIHFHLKDGEVFAARDIQVPRHGVINIMQPLIASEHPSLYGYHYFVDDDGNLSPYEYMEAPGPDLSGHHAFIKEICQLIQERGLQRKLGLSLRHTDDTASTHELEYAAKRTCIDVPFEIPLPYSEDSFNTMTEFIRDWPVNSDGLEIVGDPGVIRQRQTKSHLHHVHHRHTDRHVDSLDYNDGLSDGATISDGEFWDDEGMAGLCVNDGLTREVSLAGTKLDQSSELYDVVSYISDNIQ</sequence>
<feature type="compositionally biased region" description="Polar residues" evidence="1">
    <location>
        <begin position="14"/>
        <end position="29"/>
    </location>
</feature>
<proteinExistence type="predicted"/>
<gene>
    <name evidence="2" type="ORF">B0T17DRAFT_517077</name>
</gene>
<protein>
    <submittedName>
        <fullName evidence="2">Uncharacterized protein</fullName>
    </submittedName>
</protein>